<sequence length="581" mass="62064">MHASVAVTTDTPSSLFRADSTPGRQIPSRNQKATTESLVGVPWLCQDRHSNRAGATPPAPRTGRTAEESDMHNPGTATPERFPAQERFAGGAQYIAGRLVKGTSGRTHAVIDPATGEDVFTYELAGPDDVDAAVAAARAAFPGWSATTPGERSDALHRFAAVLADRAEDFARAESLQCGKPLKLTREFDVPGTIDNTAFFAGAARHLQGQSAGEYSGDHTSYVRREPIGVVGSIAPWNYPLQMAAWKILPAIAAGNTIVLKPAELTPLTSLLFAEAATDAGIPDGVINIVTGTGREAGEHLVGHPDVAMTSFTGSTAVGRRVAEIATATVKRLHLELGGKAPFVVFDDADLEAAVNGAVAGALINTGQDCTAATRAYVQRPLYEAFVEKTAALMATVRLGDPFAPGTDLGPLISHVQRDRVAAFVDRARAYARVVTGGEAPQEELKNGAYYRPTLIADAPRDSEVVQSEIFGPVLVVLPFDSDDEGIQLANDTPYGLAASAWSRDVYRANRATREIKAGCVWINDHIPIISEMPHGGFQQSGFGKDMSAYSFEEYTQVKHVMFDNTAVARKDWHRTIFGDR</sequence>
<dbReference type="FunFam" id="3.40.605.10:FF:000001">
    <property type="entry name" value="Aldehyde dehydrogenase 1"/>
    <property type="match status" value="1"/>
</dbReference>
<evidence type="ECO:0000313" key="8">
    <source>
        <dbReference type="Proteomes" id="UP000657574"/>
    </source>
</evidence>
<evidence type="ECO:0000256" key="4">
    <source>
        <dbReference type="RuleBase" id="RU003345"/>
    </source>
</evidence>
<dbReference type="CDD" id="cd07092">
    <property type="entry name" value="ALDH_ABALDH-YdcW"/>
    <property type="match status" value="1"/>
</dbReference>
<name>A0A917P0P7_9ACTN</name>
<reference evidence="7" key="2">
    <citation type="submission" date="2020-09" db="EMBL/GenBank/DDBJ databases">
        <authorList>
            <person name="Sun Q."/>
            <person name="Ohkuma M."/>
        </authorList>
    </citation>
    <scope>NUCLEOTIDE SEQUENCE</scope>
    <source>
        <strain evidence="7">JCM 3086</strain>
    </source>
</reference>
<comment type="caution">
    <text evidence="7">The sequence shown here is derived from an EMBL/GenBank/DDBJ whole genome shotgun (WGS) entry which is preliminary data.</text>
</comment>
<dbReference type="InterPro" id="IPR015590">
    <property type="entry name" value="Aldehyde_DH_dom"/>
</dbReference>
<evidence type="ECO:0000256" key="2">
    <source>
        <dbReference type="ARBA" id="ARBA00023002"/>
    </source>
</evidence>
<dbReference type="InterPro" id="IPR016161">
    <property type="entry name" value="Ald_DH/histidinol_DH"/>
</dbReference>
<evidence type="ECO:0000256" key="3">
    <source>
        <dbReference type="PROSITE-ProRule" id="PRU10007"/>
    </source>
</evidence>
<dbReference type="InterPro" id="IPR015657">
    <property type="entry name" value="Aminobutyraldehyde_DH"/>
</dbReference>
<comment type="similarity">
    <text evidence="1 4">Belongs to the aldehyde dehydrogenase family.</text>
</comment>
<dbReference type="InterPro" id="IPR016163">
    <property type="entry name" value="Ald_DH_C"/>
</dbReference>
<dbReference type="EMBL" id="BMQA01000036">
    <property type="protein sequence ID" value="GGJ49220.1"/>
    <property type="molecule type" value="Genomic_DNA"/>
</dbReference>
<dbReference type="Pfam" id="PF00171">
    <property type="entry name" value="Aldedh"/>
    <property type="match status" value="1"/>
</dbReference>
<dbReference type="SUPFAM" id="SSF53720">
    <property type="entry name" value="ALDH-like"/>
    <property type="match status" value="1"/>
</dbReference>
<gene>
    <name evidence="7" type="ORF">GCM10010121_070490</name>
</gene>
<dbReference type="AlphaFoldDB" id="A0A917P0P7"/>
<evidence type="ECO:0000313" key="7">
    <source>
        <dbReference type="EMBL" id="GGJ49220.1"/>
    </source>
</evidence>
<feature type="region of interest" description="Disordered" evidence="5">
    <location>
        <begin position="1"/>
        <end position="35"/>
    </location>
</feature>
<evidence type="ECO:0000256" key="1">
    <source>
        <dbReference type="ARBA" id="ARBA00009986"/>
    </source>
</evidence>
<dbReference type="Gene3D" id="3.40.605.10">
    <property type="entry name" value="Aldehyde Dehydrogenase, Chain A, domain 1"/>
    <property type="match status" value="1"/>
</dbReference>
<dbReference type="Proteomes" id="UP000657574">
    <property type="component" value="Unassembled WGS sequence"/>
</dbReference>
<dbReference type="FunFam" id="3.40.309.10:FF:000009">
    <property type="entry name" value="Aldehyde dehydrogenase A"/>
    <property type="match status" value="1"/>
</dbReference>
<keyword evidence="8" id="KW-1185">Reference proteome</keyword>
<feature type="compositionally biased region" description="Polar residues" evidence="5">
    <location>
        <begin position="1"/>
        <end position="14"/>
    </location>
</feature>
<evidence type="ECO:0000259" key="6">
    <source>
        <dbReference type="Pfam" id="PF00171"/>
    </source>
</evidence>
<dbReference type="PROSITE" id="PS00070">
    <property type="entry name" value="ALDEHYDE_DEHYDR_CYS"/>
    <property type="match status" value="1"/>
</dbReference>
<dbReference type="PANTHER" id="PTHR11699">
    <property type="entry name" value="ALDEHYDE DEHYDROGENASE-RELATED"/>
    <property type="match status" value="1"/>
</dbReference>
<feature type="active site" evidence="3">
    <location>
        <position position="336"/>
    </location>
</feature>
<dbReference type="PROSITE" id="PS00687">
    <property type="entry name" value="ALDEHYDE_DEHYDR_GLU"/>
    <property type="match status" value="1"/>
</dbReference>
<organism evidence="7 8">
    <name type="scientific">Streptomyces brasiliensis</name>
    <dbReference type="NCBI Taxonomy" id="1954"/>
    <lineage>
        <taxon>Bacteria</taxon>
        <taxon>Bacillati</taxon>
        <taxon>Actinomycetota</taxon>
        <taxon>Actinomycetes</taxon>
        <taxon>Kitasatosporales</taxon>
        <taxon>Streptomycetaceae</taxon>
        <taxon>Streptomyces</taxon>
    </lineage>
</organism>
<reference evidence="7" key="1">
    <citation type="journal article" date="2014" name="Int. J. Syst. Evol. Microbiol.">
        <title>Complete genome sequence of Corynebacterium casei LMG S-19264T (=DSM 44701T), isolated from a smear-ripened cheese.</title>
        <authorList>
            <consortium name="US DOE Joint Genome Institute (JGI-PGF)"/>
            <person name="Walter F."/>
            <person name="Albersmeier A."/>
            <person name="Kalinowski J."/>
            <person name="Ruckert C."/>
        </authorList>
    </citation>
    <scope>NUCLEOTIDE SEQUENCE</scope>
    <source>
        <strain evidence="7">JCM 3086</strain>
    </source>
</reference>
<dbReference type="GO" id="GO:0016620">
    <property type="term" value="F:oxidoreductase activity, acting on the aldehyde or oxo group of donors, NAD or NADP as acceptor"/>
    <property type="evidence" value="ECO:0007669"/>
    <property type="project" value="InterPro"/>
</dbReference>
<dbReference type="InterPro" id="IPR016160">
    <property type="entry name" value="Ald_DH_CS_CYS"/>
</dbReference>
<dbReference type="Gene3D" id="3.40.309.10">
    <property type="entry name" value="Aldehyde Dehydrogenase, Chain A, domain 2"/>
    <property type="match status" value="1"/>
</dbReference>
<feature type="domain" description="Aldehyde dehydrogenase" evidence="6">
    <location>
        <begin position="101"/>
        <end position="561"/>
    </location>
</feature>
<keyword evidence="2 4" id="KW-0560">Oxidoreductase</keyword>
<evidence type="ECO:0000256" key="5">
    <source>
        <dbReference type="SAM" id="MobiDB-lite"/>
    </source>
</evidence>
<proteinExistence type="inferred from homology"/>
<protein>
    <submittedName>
        <fullName evidence="7">Gamma-aminobutyraldehyde dehydrogenase</fullName>
    </submittedName>
</protein>
<feature type="region of interest" description="Disordered" evidence="5">
    <location>
        <begin position="47"/>
        <end position="81"/>
    </location>
</feature>
<dbReference type="InterPro" id="IPR016162">
    <property type="entry name" value="Ald_DH_N"/>
</dbReference>
<dbReference type="InterPro" id="IPR029510">
    <property type="entry name" value="Ald_DH_CS_GLU"/>
</dbReference>
<accession>A0A917P0P7</accession>
<dbReference type="NCBIfam" id="NF010000">
    <property type="entry name" value="PRK13473.1"/>
    <property type="match status" value="1"/>
</dbReference>